<evidence type="ECO:0000313" key="3">
    <source>
        <dbReference type="Proteomes" id="UP001432322"/>
    </source>
</evidence>
<organism evidence="2 3">
    <name type="scientific">Pristionchus fissidentatus</name>
    <dbReference type="NCBI Taxonomy" id="1538716"/>
    <lineage>
        <taxon>Eukaryota</taxon>
        <taxon>Metazoa</taxon>
        <taxon>Ecdysozoa</taxon>
        <taxon>Nematoda</taxon>
        <taxon>Chromadorea</taxon>
        <taxon>Rhabditida</taxon>
        <taxon>Rhabditina</taxon>
        <taxon>Diplogasteromorpha</taxon>
        <taxon>Diplogasteroidea</taxon>
        <taxon>Neodiplogasteridae</taxon>
        <taxon>Pristionchus</taxon>
    </lineage>
</organism>
<evidence type="ECO:0000256" key="1">
    <source>
        <dbReference type="SAM" id="SignalP"/>
    </source>
</evidence>
<gene>
    <name evidence="2" type="ORF">PFISCL1PPCAC_27983</name>
</gene>
<sequence>MRPLLSIFLSVTCTHFALDVPHYTILVLFQNMKIIVKPPKETFNEADWVSHVKIDNQVVGDHETEGFNNIKYTVIHLEVFKKPSSFDSLPSLVYGSSVGNLMLEEGKEYLLCGGSEDGKIFCVGGQVKPEEVFRTVAEWNQIPASFIELMKTFES</sequence>
<evidence type="ECO:0000313" key="2">
    <source>
        <dbReference type="EMBL" id="GMT36686.1"/>
    </source>
</evidence>
<dbReference type="EMBL" id="BTSY01000007">
    <property type="protein sequence ID" value="GMT36686.1"/>
    <property type="molecule type" value="Genomic_DNA"/>
</dbReference>
<keyword evidence="3" id="KW-1185">Reference proteome</keyword>
<feature type="chain" id="PRO_5043686235" description="NTR domain-containing protein" evidence="1">
    <location>
        <begin position="20"/>
        <end position="155"/>
    </location>
</feature>
<name>A0AAV5WX78_9BILA</name>
<feature type="signal peptide" evidence="1">
    <location>
        <begin position="1"/>
        <end position="19"/>
    </location>
</feature>
<dbReference type="Proteomes" id="UP001432322">
    <property type="component" value="Unassembled WGS sequence"/>
</dbReference>
<comment type="caution">
    <text evidence="2">The sequence shown here is derived from an EMBL/GenBank/DDBJ whole genome shotgun (WGS) entry which is preliminary data.</text>
</comment>
<reference evidence="2" key="1">
    <citation type="submission" date="2023-10" db="EMBL/GenBank/DDBJ databases">
        <title>Genome assembly of Pristionchus species.</title>
        <authorList>
            <person name="Yoshida K."/>
            <person name="Sommer R.J."/>
        </authorList>
    </citation>
    <scope>NUCLEOTIDE SEQUENCE</scope>
    <source>
        <strain evidence="2">RS5133</strain>
    </source>
</reference>
<keyword evidence="1" id="KW-0732">Signal</keyword>
<dbReference type="Gene3D" id="2.40.50.120">
    <property type="match status" value="1"/>
</dbReference>
<proteinExistence type="predicted"/>
<evidence type="ECO:0008006" key="4">
    <source>
        <dbReference type="Google" id="ProtNLM"/>
    </source>
</evidence>
<dbReference type="AlphaFoldDB" id="A0AAV5WX78"/>
<dbReference type="FunFam" id="2.40.50.120:FF:000024">
    <property type="entry name" value="Putative metalloproteinase inhibitor tag-225"/>
    <property type="match status" value="1"/>
</dbReference>
<dbReference type="InterPro" id="IPR008993">
    <property type="entry name" value="TIMP-like_OB-fold"/>
</dbReference>
<accession>A0AAV5WX78</accession>
<protein>
    <recommendedName>
        <fullName evidence="4">NTR domain-containing protein</fullName>
    </recommendedName>
</protein>
<dbReference type="SUPFAM" id="SSF50242">
    <property type="entry name" value="TIMP-like"/>
    <property type="match status" value="1"/>
</dbReference>